<dbReference type="OrthoDB" id="26523at2759"/>
<proteinExistence type="predicted"/>
<protein>
    <submittedName>
        <fullName evidence="2">Uncharacterized protein</fullName>
    </submittedName>
</protein>
<reference evidence="2 3" key="1">
    <citation type="submission" date="2018-11" db="EMBL/GenBank/DDBJ databases">
        <authorList>
            <consortium name="Pathogen Informatics"/>
        </authorList>
    </citation>
    <scope>NUCLEOTIDE SEQUENCE [LARGE SCALE GENOMIC DNA]</scope>
</reference>
<accession>A0A3P6SJF2</accession>
<sequence length="94" mass="10972">MRSMKSMRIPPHVRHLPKLPPELPPPQPSEELLQCFEFNLLLFLSSVTTFPSFLMWSKYHLDTLTTNDSQAFRRIDAQTLCQLMKSMSSEEFAE</sequence>
<name>A0A3P6SJF2_CYLGO</name>
<gene>
    <name evidence="2" type="ORF">CGOC_LOCUS7194</name>
</gene>
<feature type="region of interest" description="Disordered" evidence="1">
    <location>
        <begin position="1"/>
        <end position="24"/>
    </location>
</feature>
<evidence type="ECO:0000313" key="2">
    <source>
        <dbReference type="EMBL" id="VDK76082.1"/>
    </source>
</evidence>
<dbReference type="Proteomes" id="UP000271889">
    <property type="component" value="Unassembled WGS sequence"/>
</dbReference>
<keyword evidence="3" id="KW-1185">Reference proteome</keyword>
<feature type="non-terminal residue" evidence="2">
    <location>
        <position position="94"/>
    </location>
</feature>
<evidence type="ECO:0000313" key="3">
    <source>
        <dbReference type="Proteomes" id="UP000271889"/>
    </source>
</evidence>
<organism evidence="2 3">
    <name type="scientific">Cylicostephanus goldi</name>
    <name type="common">Nematode worm</name>
    <dbReference type="NCBI Taxonomy" id="71465"/>
    <lineage>
        <taxon>Eukaryota</taxon>
        <taxon>Metazoa</taxon>
        <taxon>Ecdysozoa</taxon>
        <taxon>Nematoda</taxon>
        <taxon>Chromadorea</taxon>
        <taxon>Rhabditida</taxon>
        <taxon>Rhabditina</taxon>
        <taxon>Rhabditomorpha</taxon>
        <taxon>Strongyloidea</taxon>
        <taxon>Strongylidae</taxon>
        <taxon>Cylicostephanus</taxon>
    </lineage>
</organism>
<dbReference type="EMBL" id="UYRV01024700">
    <property type="protein sequence ID" value="VDK76082.1"/>
    <property type="molecule type" value="Genomic_DNA"/>
</dbReference>
<dbReference type="AlphaFoldDB" id="A0A3P6SJF2"/>
<evidence type="ECO:0000256" key="1">
    <source>
        <dbReference type="SAM" id="MobiDB-lite"/>
    </source>
</evidence>